<dbReference type="InterPro" id="IPR050142">
    <property type="entry name" value="MADS-box/MEF2_TF"/>
</dbReference>
<evidence type="ECO:0000259" key="8">
    <source>
        <dbReference type="PROSITE" id="PS51297"/>
    </source>
</evidence>
<feature type="coiled-coil region" evidence="6">
    <location>
        <begin position="87"/>
        <end position="141"/>
    </location>
</feature>
<keyword evidence="2" id="KW-0805">Transcription regulation</keyword>
<evidence type="ECO:0000313" key="10">
    <source>
        <dbReference type="Proteomes" id="UP001237642"/>
    </source>
</evidence>
<keyword evidence="3" id="KW-0238">DNA-binding</keyword>
<organism evidence="9 10">
    <name type="scientific">Heracleum sosnowskyi</name>
    <dbReference type="NCBI Taxonomy" id="360622"/>
    <lineage>
        <taxon>Eukaryota</taxon>
        <taxon>Viridiplantae</taxon>
        <taxon>Streptophyta</taxon>
        <taxon>Embryophyta</taxon>
        <taxon>Tracheophyta</taxon>
        <taxon>Spermatophyta</taxon>
        <taxon>Magnoliopsida</taxon>
        <taxon>eudicotyledons</taxon>
        <taxon>Gunneridae</taxon>
        <taxon>Pentapetalae</taxon>
        <taxon>asterids</taxon>
        <taxon>campanulids</taxon>
        <taxon>Apiales</taxon>
        <taxon>Apiaceae</taxon>
        <taxon>Apioideae</taxon>
        <taxon>apioid superclade</taxon>
        <taxon>Tordylieae</taxon>
        <taxon>Tordyliinae</taxon>
        <taxon>Heracleum</taxon>
    </lineage>
</organism>
<evidence type="ECO:0000256" key="2">
    <source>
        <dbReference type="ARBA" id="ARBA00023015"/>
    </source>
</evidence>
<dbReference type="GO" id="GO:0005634">
    <property type="term" value="C:nucleus"/>
    <property type="evidence" value="ECO:0007669"/>
    <property type="project" value="UniProtKB-SubCell"/>
</dbReference>
<reference evidence="9" key="1">
    <citation type="submission" date="2023-02" db="EMBL/GenBank/DDBJ databases">
        <title>Genome of toxic invasive species Heracleum sosnowskyi carries increased number of genes despite the absence of recent whole-genome duplications.</title>
        <authorList>
            <person name="Schelkunov M."/>
            <person name="Shtratnikova V."/>
            <person name="Makarenko M."/>
            <person name="Klepikova A."/>
            <person name="Omelchenko D."/>
            <person name="Novikova G."/>
            <person name="Obukhova E."/>
            <person name="Bogdanov V."/>
            <person name="Penin A."/>
            <person name="Logacheva M."/>
        </authorList>
    </citation>
    <scope>NUCLEOTIDE SEQUENCE</scope>
    <source>
        <strain evidence="9">Hsosn_3</strain>
        <tissue evidence="9">Leaf</tissue>
    </source>
</reference>
<dbReference type="GO" id="GO:0003700">
    <property type="term" value="F:DNA-binding transcription factor activity"/>
    <property type="evidence" value="ECO:0007669"/>
    <property type="project" value="InterPro"/>
</dbReference>
<dbReference type="Proteomes" id="UP001237642">
    <property type="component" value="Unassembled WGS sequence"/>
</dbReference>
<dbReference type="EMBL" id="JAUIZM010000007">
    <property type="protein sequence ID" value="KAK1376899.1"/>
    <property type="molecule type" value="Genomic_DNA"/>
</dbReference>
<dbReference type="PROSITE" id="PS00350">
    <property type="entry name" value="MADS_BOX_1"/>
    <property type="match status" value="1"/>
</dbReference>
<dbReference type="CDD" id="cd00265">
    <property type="entry name" value="MADS_MEF2_like"/>
    <property type="match status" value="1"/>
</dbReference>
<keyword evidence="4" id="KW-0804">Transcription</keyword>
<reference evidence="9" key="2">
    <citation type="submission" date="2023-05" db="EMBL/GenBank/DDBJ databases">
        <authorList>
            <person name="Schelkunov M.I."/>
        </authorList>
    </citation>
    <scope>NUCLEOTIDE SEQUENCE</scope>
    <source>
        <strain evidence="9">Hsosn_3</strain>
        <tissue evidence="9">Leaf</tissue>
    </source>
</reference>
<dbReference type="SMART" id="SM00432">
    <property type="entry name" value="MADS"/>
    <property type="match status" value="1"/>
</dbReference>
<dbReference type="SUPFAM" id="SSF55455">
    <property type="entry name" value="SRF-like"/>
    <property type="match status" value="1"/>
</dbReference>
<dbReference type="GO" id="GO:0000977">
    <property type="term" value="F:RNA polymerase II transcription regulatory region sequence-specific DNA binding"/>
    <property type="evidence" value="ECO:0007669"/>
    <property type="project" value="InterPro"/>
</dbReference>
<dbReference type="Pfam" id="PF01486">
    <property type="entry name" value="K-box"/>
    <property type="match status" value="1"/>
</dbReference>
<evidence type="ECO:0000256" key="4">
    <source>
        <dbReference type="ARBA" id="ARBA00023163"/>
    </source>
</evidence>
<comment type="caution">
    <text evidence="9">The sequence shown here is derived from an EMBL/GenBank/DDBJ whole genome shotgun (WGS) entry which is preliminary data.</text>
</comment>
<feature type="domain" description="MADS-box" evidence="7">
    <location>
        <begin position="1"/>
        <end position="61"/>
    </location>
</feature>
<evidence type="ECO:0000256" key="5">
    <source>
        <dbReference type="ARBA" id="ARBA00023242"/>
    </source>
</evidence>
<dbReference type="InterPro" id="IPR002487">
    <property type="entry name" value="TF_Kbox"/>
</dbReference>
<dbReference type="PRINTS" id="PR00404">
    <property type="entry name" value="MADSDOMAIN"/>
</dbReference>
<dbReference type="AlphaFoldDB" id="A0AAD8I0M1"/>
<evidence type="ECO:0000256" key="1">
    <source>
        <dbReference type="ARBA" id="ARBA00004123"/>
    </source>
</evidence>
<dbReference type="PROSITE" id="PS51297">
    <property type="entry name" value="K_BOX"/>
    <property type="match status" value="1"/>
</dbReference>
<dbReference type="PROSITE" id="PS50066">
    <property type="entry name" value="MADS_BOX_2"/>
    <property type="match status" value="1"/>
</dbReference>
<proteinExistence type="predicted"/>
<evidence type="ECO:0000256" key="6">
    <source>
        <dbReference type="SAM" id="Coils"/>
    </source>
</evidence>
<keyword evidence="5" id="KW-0539">Nucleus</keyword>
<evidence type="ECO:0000313" key="9">
    <source>
        <dbReference type="EMBL" id="KAK1376899.1"/>
    </source>
</evidence>
<dbReference type="GO" id="GO:0046983">
    <property type="term" value="F:protein dimerization activity"/>
    <property type="evidence" value="ECO:0007669"/>
    <property type="project" value="InterPro"/>
</dbReference>
<dbReference type="InterPro" id="IPR036879">
    <property type="entry name" value="TF_MADSbox_sf"/>
</dbReference>
<dbReference type="Gene3D" id="3.40.1810.10">
    <property type="entry name" value="Transcription factor, MADS-box"/>
    <property type="match status" value="1"/>
</dbReference>
<keyword evidence="10" id="KW-1185">Reference proteome</keyword>
<dbReference type="Pfam" id="PF00319">
    <property type="entry name" value="SRF-TF"/>
    <property type="match status" value="1"/>
</dbReference>
<sequence length="261" mass="30291">MGRGRVEMKRIENKINRQVTFSKRRSGLMKKAYELSVLCDAEVAVIVFSGRGKLYEFSSSGSMNTTLERYQRWDLNQLNNSFETETQNWYQQELSQLKAKYESLERTQRHLLGEDLGPLSLKELQNLEKQLEGSLTQTRHRKSQAMVEQMEELRRKERHLGDVNKQLKIKVSFELSLQESGVQEEYRGLPWPWGVLPMHDQQHAQTSHSNPMLCDQEPPNFLQIGYQQQYVHGEGSSSINPTNNNSIADPESNLTYGWVNL</sequence>
<dbReference type="PANTHER" id="PTHR48019">
    <property type="entry name" value="SERUM RESPONSE FACTOR HOMOLOG"/>
    <property type="match status" value="1"/>
</dbReference>
<accession>A0AAD8I0M1</accession>
<dbReference type="GO" id="GO:0045944">
    <property type="term" value="P:positive regulation of transcription by RNA polymerase II"/>
    <property type="evidence" value="ECO:0007669"/>
    <property type="project" value="InterPro"/>
</dbReference>
<evidence type="ECO:0000259" key="7">
    <source>
        <dbReference type="PROSITE" id="PS50066"/>
    </source>
</evidence>
<dbReference type="InterPro" id="IPR002100">
    <property type="entry name" value="TF_MADSbox"/>
</dbReference>
<comment type="subcellular location">
    <subcellularLocation>
        <location evidence="1">Nucleus</location>
    </subcellularLocation>
</comment>
<dbReference type="FunFam" id="3.40.1810.10:FF:000008">
    <property type="entry name" value="MADS-box transcription factor 1"/>
    <property type="match status" value="1"/>
</dbReference>
<protein>
    <submittedName>
        <fullName evidence="9">MADS-box protein AGL6</fullName>
    </submittedName>
</protein>
<dbReference type="InterPro" id="IPR033896">
    <property type="entry name" value="MEF2-like_N"/>
</dbReference>
<evidence type="ECO:0000256" key="3">
    <source>
        <dbReference type="ARBA" id="ARBA00023125"/>
    </source>
</evidence>
<feature type="domain" description="K-box" evidence="8">
    <location>
        <begin position="87"/>
        <end position="181"/>
    </location>
</feature>
<gene>
    <name evidence="9" type="ORF">POM88_033092</name>
</gene>
<keyword evidence="6" id="KW-0175">Coiled coil</keyword>
<name>A0AAD8I0M1_9APIA</name>